<evidence type="ECO:0000256" key="1">
    <source>
        <dbReference type="SAM" id="MobiDB-lite"/>
    </source>
</evidence>
<evidence type="ECO:0000313" key="2">
    <source>
        <dbReference type="EMBL" id="SMF20650.1"/>
    </source>
</evidence>
<gene>
    <name evidence="2" type="ORF">SAMN02982917_0924</name>
</gene>
<dbReference type="Proteomes" id="UP000192936">
    <property type="component" value="Unassembled WGS sequence"/>
</dbReference>
<organism evidence="2 3">
    <name type="scientific">Azospirillum oryzae</name>
    <dbReference type="NCBI Taxonomy" id="286727"/>
    <lineage>
        <taxon>Bacteria</taxon>
        <taxon>Pseudomonadati</taxon>
        <taxon>Pseudomonadota</taxon>
        <taxon>Alphaproteobacteria</taxon>
        <taxon>Rhodospirillales</taxon>
        <taxon>Azospirillaceae</taxon>
        <taxon>Azospirillum</taxon>
    </lineage>
</organism>
<protein>
    <submittedName>
        <fullName evidence="2">Uncharacterized protein</fullName>
    </submittedName>
</protein>
<dbReference type="RefSeq" id="WP_085082692.1">
    <property type="nucleotide sequence ID" value="NZ_FXAK01000001.1"/>
</dbReference>
<dbReference type="OrthoDB" id="9800162at2"/>
<reference evidence="2 3" key="1">
    <citation type="submission" date="2017-04" db="EMBL/GenBank/DDBJ databases">
        <authorList>
            <person name="Afonso C.L."/>
            <person name="Miller P.J."/>
            <person name="Scott M.A."/>
            <person name="Spackman E."/>
            <person name="Goraichik I."/>
            <person name="Dimitrov K.M."/>
            <person name="Suarez D.L."/>
            <person name="Swayne D.E."/>
        </authorList>
    </citation>
    <scope>NUCLEOTIDE SEQUENCE [LARGE SCALE GENOMIC DNA]</scope>
    <source>
        <strain evidence="2 3">A2P</strain>
    </source>
</reference>
<name>A0A1X7DSN0_9PROT</name>
<sequence>MAYLTGPRLNFTGKFIADVSTVNNFPSNYDGTNYTAADYANWDIGYWNPYGTGVWRLTDCAVTGAVRGDGSTVSGDPVLSMTLADADDQPPAKMVDLDSEQQMVSAIWGLVVRLVGGDGQAALRSNFAVASFTDLWKRSLTPGSLPQHKLHPACMYGAAWQSVLSDLAWGDVAASPFLQELQAAAGPGGLLSIKFNVVGYNAGYWIGDDGTRYPPLPDFTMGLITGSIGVARADEPRFFTLGRKLQPSQKQSQSAPTLFYYATAVVDEARKALAIDLGNSIPFKEWRGDIVGETLQVGYLDAVQGFQPLGEVTPDNGWYRRTAGIADIALTDAQLSAVAANPLAVRKAGADTLLGQEPADGKALRADEFVFRMAPGDSAETTVWATVFGKPLADAEVALAFDNSSLGGEGDPPVGVPAGALGFPPSVRTDAAGKAAVTFSAGDPGQPRAVDDIDGQVYGVRPTLSDANADTYSNPWDFISFLVWSGYEIPEEPNWEADIKPILAQYAALYPVMLPVLNMGDYDSVCKHLYSLQTALSLPEENPNYMPAVRDLSPNKKAAILKWAANPVRGTAPAKPSSAGPVAEEPAAPATESMMWAAVQAPPAADTAPHPATYLKK</sequence>
<proteinExistence type="predicted"/>
<feature type="region of interest" description="Disordered" evidence="1">
    <location>
        <begin position="593"/>
        <end position="617"/>
    </location>
</feature>
<dbReference type="AlphaFoldDB" id="A0A1X7DSN0"/>
<dbReference type="STRING" id="286727.SAMN02982917_0924"/>
<evidence type="ECO:0000313" key="3">
    <source>
        <dbReference type="Proteomes" id="UP000192936"/>
    </source>
</evidence>
<dbReference type="EMBL" id="FXAK01000001">
    <property type="protein sequence ID" value="SMF20650.1"/>
    <property type="molecule type" value="Genomic_DNA"/>
</dbReference>
<accession>A0A1X7DSN0</accession>